<evidence type="ECO:0000256" key="1">
    <source>
        <dbReference type="ARBA" id="ARBA00007381"/>
    </source>
</evidence>
<dbReference type="SUPFAM" id="SSF50729">
    <property type="entry name" value="PH domain-like"/>
    <property type="match status" value="1"/>
</dbReference>
<sequence length="779" mass="89087">MSIHFYNSNNQQRKEITCLLEKLPDICLIIPNLHRNEKGINTGTARLYEACYIGKMNGTLKKWTSLFRGYQQRWVVLTNDGCLKYYETEPEDLTEPPRGQIKLSFAEIERKDEKRFKVISNEGQKFSFRAENEEEADQWIAIIEEIKSGAKDDLSDEEEKEEEDETDSVRDDEENKEVVTKEETHFERRFTSLKGVVKTVMSREQVTAQFRRLMIESKRRNFQVVAAIDFGSSYTCCAFSFKSEYKKDPLDIHIVTLGESYKEPTILLLNQEGQFDSFGSKAEEKLTQLQQEDPDGANDWYLFRNFKMQLYNNKSLSKLLKFKDLGGKSMKADYVFALCIEYIYNMVFEKIYDKDSSLKDYDVRWVLTCPAMWNESARQFMLEAAEESGIDRKSITLVLEPEAAAICCKYLESDKKLKGTKGTHVFSPGSRFLIVDLGGGAVDITANEVLESGQLKEIYNASGGPWGGNMINHKIWIVIYDFFGNAVVQNFMKEHGDDYLQMIRAVEEEKKNYDFDERFHVEIPDTLFEEAKKMNADLVYEKNKDSVKIVKGRLQIEKKMVNAIFKECIDTLCKNIKDLLGKKETEDVSSLIMVGGYSSCTLLQKTLKDMFSDIKIIYPPDPETTVIKGAVIMGHMNTPIARRLARYHYGIAINSELDLVESFNGSLAEQTDTEPEFHAFIKKLDPIKVNDVIAEYDVPVSSGQEKVIIEVYASDSNVPPAVVSDAHCRKIGTIRIKMSNISDDTMLKVGMSCDGTEFKAVARDYTTGRCFAGICRFLE</sequence>
<keyword evidence="2" id="KW-0547">Nucleotide-binding</keyword>
<dbReference type="Pfam" id="PF00012">
    <property type="entry name" value="HSP70"/>
    <property type="match status" value="1"/>
</dbReference>
<evidence type="ECO:0000256" key="2">
    <source>
        <dbReference type="ARBA" id="ARBA00022741"/>
    </source>
</evidence>
<dbReference type="SMART" id="SM00233">
    <property type="entry name" value="PH"/>
    <property type="match status" value="1"/>
</dbReference>
<dbReference type="InterPro" id="IPR001849">
    <property type="entry name" value="PH_domain"/>
</dbReference>
<feature type="compositionally biased region" description="Acidic residues" evidence="4">
    <location>
        <begin position="154"/>
        <end position="175"/>
    </location>
</feature>
<keyword evidence="7" id="KW-1185">Reference proteome</keyword>
<dbReference type="EMBL" id="CACVKT020006490">
    <property type="protein sequence ID" value="CAC5402136.1"/>
    <property type="molecule type" value="Genomic_DNA"/>
</dbReference>
<dbReference type="InterPro" id="IPR011993">
    <property type="entry name" value="PH-like_dom_sf"/>
</dbReference>
<dbReference type="Gene3D" id="3.30.420.40">
    <property type="match status" value="2"/>
</dbReference>
<dbReference type="GO" id="GO:0005524">
    <property type="term" value="F:ATP binding"/>
    <property type="evidence" value="ECO:0007669"/>
    <property type="project" value="UniProtKB-KW"/>
</dbReference>
<reference evidence="6 7" key="1">
    <citation type="submission" date="2020-06" db="EMBL/GenBank/DDBJ databases">
        <authorList>
            <person name="Li R."/>
            <person name="Bekaert M."/>
        </authorList>
    </citation>
    <scope>NUCLEOTIDE SEQUENCE [LARGE SCALE GENOMIC DNA]</scope>
    <source>
        <strain evidence="7">wild</strain>
    </source>
</reference>
<dbReference type="Pfam" id="PF00169">
    <property type="entry name" value="PH"/>
    <property type="match status" value="1"/>
</dbReference>
<evidence type="ECO:0000256" key="3">
    <source>
        <dbReference type="ARBA" id="ARBA00022840"/>
    </source>
</evidence>
<dbReference type="Gene3D" id="3.90.640.10">
    <property type="entry name" value="Actin, Chain A, domain 4"/>
    <property type="match status" value="1"/>
</dbReference>
<dbReference type="PANTHER" id="PTHR14187:SF5">
    <property type="entry name" value="HEAT SHOCK 70 KDA PROTEIN 12A"/>
    <property type="match status" value="1"/>
</dbReference>
<dbReference type="InterPro" id="IPR043129">
    <property type="entry name" value="ATPase_NBD"/>
</dbReference>
<accession>A0A6J8D2L4</accession>
<evidence type="ECO:0000313" key="7">
    <source>
        <dbReference type="Proteomes" id="UP000507470"/>
    </source>
</evidence>
<dbReference type="InterPro" id="IPR013126">
    <property type="entry name" value="Hsp_70_fam"/>
</dbReference>
<evidence type="ECO:0000259" key="5">
    <source>
        <dbReference type="PROSITE" id="PS50003"/>
    </source>
</evidence>
<dbReference type="OrthoDB" id="2963168at2759"/>
<dbReference type="GO" id="GO:0140662">
    <property type="term" value="F:ATP-dependent protein folding chaperone"/>
    <property type="evidence" value="ECO:0007669"/>
    <property type="project" value="InterPro"/>
</dbReference>
<dbReference type="AlphaFoldDB" id="A0A6J8D2L4"/>
<dbReference type="SUPFAM" id="SSF53067">
    <property type="entry name" value="Actin-like ATPase domain"/>
    <property type="match status" value="2"/>
</dbReference>
<dbReference type="PROSITE" id="PS50003">
    <property type="entry name" value="PH_DOMAIN"/>
    <property type="match status" value="1"/>
</dbReference>
<comment type="similarity">
    <text evidence="1">Belongs to the heat shock protein 70 family.</text>
</comment>
<proteinExistence type="inferred from homology"/>
<feature type="domain" description="PH" evidence="5">
    <location>
        <begin position="53"/>
        <end position="148"/>
    </location>
</feature>
<protein>
    <recommendedName>
        <fullName evidence="5">PH domain-containing protein</fullName>
    </recommendedName>
</protein>
<dbReference type="Proteomes" id="UP000507470">
    <property type="component" value="Unassembled WGS sequence"/>
</dbReference>
<evidence type="ECO:0000256" key="4">
    <source>
        <dbReference type="SAM" id="MobiDB-lite"/>
    </source>
</evidence>
<keyword evidence="3" id="KW-0067">ATP-binding</keyword>
<feature type="region of interest" description="Disordered" evidence="4">
    <location>
        <begin position="150"/>
        <end position="181"/>
    </location>
</feature>
<dbReference type="PANTHER" id="PTHR14187">
    <property type="entry name" value="ALPHA KINASE/ELONGATION FACTOR 2 KINASE"/>
    <property type="match status" value="1"/>
</dbReference>
<name>A0A6J8D2L4_MYTCO</name>
<gene>
    <name evidence="6" type="ORF">MCOR_36126</name>
</gene>
<evidence type="ECO:0000313" key="6">
    <source>
        <dbReference type="EMBL" id="CAC5402136.1"/>
    </source>
</evidence>
<dbReference type="CDD" id="cd10229">
    <property type="entry name" value="ASKHA_NBD_HSP70_HSPA12"/>
    <property type="match status" value="1"/>
</dbReference>
<organism evidence="6 7">
    <name type="scientific">Mytilus coruscus</name>
    <name type="common">Sea mussel</name>
    <dbReference type="NCBI Taxonomy" id="42192"/>
    <lineage>
        <taxon>Eukaryota</taxon>
        <taxon>Metazoa</taxon>
        <taxon>Spiralia</taxon>
        <taxon>Lophotrochozoa</taxon>
        <taxon>Mollusca</taxon>
        <taxon>Bivalvia</taxon>
        <taxon>Autobranchia</taxon>
        <taxon>Pteriomorphia</taxon>
        <taxon>Mytilida</taxon>
        <taxon>Mytiloidea</taxon>
        <taxon>Mytilidae</taxon>
        <taxon>Mytilinae</taxon>
        <taxon>Mytilus</taxon>
    </lineage>
</organism>
<dbReference type="Gene3D" id="2.30.29.30">
    <property type="entry name" value="Pleckstrin-homology domain (PH domain)/Phosphotyrosine-binding domain (PTB)"/>
    <property type="match status" value="1"/>
</dbReference>